<dbReference type="Gene3D" id="3.40.220.10">
    <property type="entry name" value="Leucine Aminopeptidase, subunit E, domain 1"/>
    <property type="match status" value="1"/>
</dbReference>
<dbReference type="SUPFAM" id="SSF52949">
    <property type="entry name" value="Macro domain-like"/>
    <property type="match status" value="1"/>
</dbReference>
<dbReference type="PANTHER" id="PTHR11106:SF27">
    <property type="entry name" value="MACRO DOMAIN-CONTAINING PROTEIN"/>
    <property type="match status" value="1"/>
</dbReference>
<sequence length="136" mass="14793">MAAPGFILIGYWGFLLKGPDLRIESAGTALPFAGGSFFLSGVFFLFTSVLPKLSAPVDLGNTLRGVFVAKENNIHYVAFPAISCGVYGYPYDEAASVAISTVKEFVNGLKEVHFVLFSDEIYDVWSKKAKELLQNS</sequence>
<accession>A0A8S0QCD9</accession>
<comment type="caution">
    <text evidence="2">The sequence shown here is derived from an EMBL/GenBank/DDBJ whole genome shotgun (WGS) entry which is preliminary data.</text>
</comment>
<protein>
    <recommendedName>
        <fullName evidence="1">Macro domain-containing protein</fullName>
    </recommendedName>
</protein>
<dbReference type="OrthoDB" id="6133115at2759"/>
<dbReference type="PANTHER" id="PTHR11106">
    <property type="entry name" value="GANGLIOSIDE INDUCED DIFFERENTIATION ASSOCIATED PROTEIN 2-RELATED"/>
    <property type="match status" value="1"/>
</dbReference>
<gene>
    <name evidence="2" type="ORF">OLEA9_A053749</name>
</gene>
<reference evidence="2 3" key="1">
    <citation type="submission" date="2019-12" db="EMBL/GenBank/DDBJ databases">
        <authorList>
            <person name="Alioto T."/>
            <person name="Alioto T."/>
            <person name="Gomez Garrido J."/>
        </authorList>
    </citation>
    <scope>NUCLEOTIDE SEQUENCE [LARGE SCALE GENOMIC DNA]</scope>
</reference>
<proteinExistence type="predicted"/>
<dbReference type="PROSITE" id="PS51154">
    <property type="entry name" value="MACRO"/>
    <property type="match status" value="1"/>
</dbReference>
<dbReference type="Gramene" id="OE9A053749T1">
    <property type="protein sequence ID" value="OE9A053749C1"/>
    <property type="gene ID" value="OE9A053749"/>
</dbReference>
<dbReference type="EMBL" id="CACTIH010001826">
    <property type="protein sequence ID" value="CAA2964670.1"/>
    <property type="molecule type" value="Genomic_DNA"/>
</dbReference>
<feature type="domain" description="Macro" evidence="1">
    <location>
        <begin position="1"/>
        <end position="133"/>
    </location>
</feature>
<name>A0A8S0QCD9_OLEEU</name>
<evidence type="ECO:0000313" key="2">
    <source>
        <dbReference type="EMBL" id="CAA2964670.1"/>
    </source>
</evidence>
<dbReference type="AlphaFoldDB" id="A0A8S0QCD9"/>
<dbReference type="InterPro" id="IPR043472">
    <property type="entry name" value="Macro_dom-like"/>
</dbReference>
<evidence type="ECO:0000313" key="3">
    <source>
        <dbReference type="Proteomes" id="UP000594638"/>
    </source>
</evidence>
<dbReference type="InterPro" id="IPR002589">
    <property type="entry name" value="Macro_dom"/>
</dbReference>
<dbReference type="Proteomes" id="UP000594638">
    <property type="component" value="Unassembled WGS sequence"/>
</dbReference>
<organism evidence="2 3">
    <name type="scientific">Olea europaea subsp. europaea</name>
    <dbReference type="NCBI Taxonomy" id="158383"/>
    <lineage>
        <taxon>Eukaryota</taxon>
        <taxon>Viridiplantae</taxon>
        <taxon>Streptophyta</taxon>
        <taxon>Embryophyta</taxon>
        <taxon>Tracheophyta</taxon>
        <taxon>Spermatophyta</taxon>
        <taxon>Magnoliopsida</taxon>
        <taxon>eudicotyledons</taxon>
        <taxon>Gunneridae</taxon>
        <taxon>Pentapetalae</taxon>
        <taxon>asterids</taxon>
        <taxon>lamiids</taxon>
        <taxon>Lamiales</taxon>
        <taxon>Oleaceae</taxon>
        <taxon>Oleeae</taxon>
        <taxon>Olea</taxon>
    </lineage>
</organism>
<dbReference type="Pfam" id="PF01661">
    <property type="entry name" value="Macro"/>
    <property type="match status" value="1"/>
</dbReference>
<evidence type="ECO:0000259" key="1">
    <source>
        <dbReference type="PROSITE" id="PS51154"/>
    </source>
</evidence>
<keyword evidence="3" id="KW-1185">Reference proteome</keyword>